<gene>
    <name evidence="1" type="ORF">DGYR_LOCUS11992</name>
</gene>
<name>A0A7I8W8N5_9ANNE</name>
<accession>A0A7I8W8N5</accession>
<evidence type="ECO:0000313" key="1">
    <source>
        <dbReference type="EMBL" id="CAD5124450.1"/>
    </source>
</evidence>
<evidence type="ECO:0000313" key="2">
    <source>
        <dbReference type="Proteomes" id="UP000549394"/>
    </source>
</evidence>
<organism evidence="1 2">
    <name type="scientific">Dimorphilus gyrociliatus</name>
    <dbReference type="NCBI Taxonomy" id="2664684"/>
    <lineage>
        <taxon>Eukaryota</taxon>
        <taxon>Metazoa</taxon>
        <taxon>Spiralia</taxon>
        <taxon>Lophotrochozoa</taxon>
        <taxon>Annelida</taxon>
        <taxon>Polychaeta</taxon>
        <taxon>Polychaeta incertae sedis</taxon>
        <taxon>Dinophilidae</taxon>
        <taxon>Dimorphilus</taxon>
    </lineage>
</organism>
<dbReference type="Proteomes" id="UP000549394">
    <property type="component" value="Unassembled WGS sequence"/>
</dbReference>
<proteinExistence type="predicted"/>
<protein>
    <submittedName>
        <fullName evidence="1">DgyrCDS12732</fullName>
    </submittedName>
</protein>
<reference evidence="1 2" key="1">
    <citation type="submission" date="2020-08" db="EMBL/GenBank/DDBJ databases">
        <authorList>
            <person name="Hejnol A."/>
        </authorList>
    </citation>
    <scope>NUCLEOTIDE SEQUENCE [LARGE SCALE GENOMIC DNA]</scope>
</reference>
<dbReference type="EMBL" id="CAJFCJ010000021">
    <property type="protein sequence ID" value="CAD5124450.1"/>
    <property type="molecule type" value="Genomic_DNA"/>
</dbReference>
<comment type="caution">
    <text evidence="1">The sequence shown here is derived from an EMBL/GenBank/DDBJ whole genome shotgun (WGS) entry which is preliminary data.</text>
</comment>
<keyword evidence="2" id="KW-1185">Reference proteome</keyword>
<dbReference type="AlphaFoldDB" id="A0A7I8W8N5"/>
<sequence length="823" mass="95321">MYMFQYGLSEDQFVYWFYCAFTGSYCYISDIEPSVPKLNIRFFVDVLNSTDGLLESFRWLLSALDDKSVVNLGFEFLLNAHPNKMLEIMINRLFLQELDTDEITFDKLIVNLIDFTEKMRNITIDDNLKFTINLAIINLKNLAKSDTQRVILKRKNYRFMPFNVPKTFDFLPKEINQIKKGIAESYDLADAFVECKLTSCSLMDDVSLLEMEDMESYLNSRPNIDDSRIVDWVHAAKILTVENIHLDFSKNLEFFETDESKIEKALDHLETNSENITILQKLINPSGKLPIKLLKRFSKTLHDIYEKENSLLDYSDLQQIFVTIFLNLKLDLEQSILDYILSYAWNSLKGYKSEFSITTICNLICGATEKTHQVQQVKRLALLALVDYPSVISKLIHEAAQTSAQKDLYYKILSRFPSLCLERCEEIFLSEINKKFCNLKSTETAFFEFIQKLLEPGPKIVDNRPLLSLNTFVTKIFLPALDNENNFSVAIECFYHCKSILDDSSPAQKLDLLRKFVNLHSTLLEEHNLREKVDSVIERIVDHINTSHPEYASIDALKVITDDENLPWQSAILLFPLLVNKGDDPQFLPELWHSYLKNENCYWREIGEDIFGENKEDAVQLHAIIELSASHKSIREYIAKYLFDKMKHYNVTVKIEDWAICFQTVISGYAPFEVSRVVLMLKEYWIYCQEVPPFQSDLALINESNQTLVGKVLISIIALIRDAVECIFKGESSDEKQVIVGKSCCVIIKTILEWFEEEQSSNTAVLCYIIEAAKQLASHFNEETAEGLQVLVKEATRMWLKINDSIKKQYEYLSDKVNLEENS</sequence>